<sequence>MGTLTVNLQSHDKLTGSAKSGLSLARFLEGPGTVISYSPETSGTVSSCSLDDPWTVGSWSLECPGMVGSCSVEGSGMVSACSLGGPWTVCSCSIKGSGTENFCSLDGPWMVGSCSLEGFGTVSSCYLEDFCSIEGSCMMALAVVGPLDERKALKEEDKDIVFCENHNGRATRAILLQRVKANLSSVHQNDYHQRRDNNFRPLVELCNDNSLTFCELRTNSQFQRRPRRTSFEVISKKMKLVVTVRTAADPLVLCCHHLVINGPVYDIAIWNTIVLAPDMKESGSERSADGRGRLFPVEVLNTDTKNRLTLQKNELWGDSQTSADLIALGVYLKELTANDAWDHYLLSSQHHMSVVVSRPPLVPLGPQDPIMDPLRNLEHDPKPATPINLVGALPPPVSGDIISQSSDAKDVGYLHPLPDHVKDLVATPTSKASVQPVGALPLPGSGGAFPQAGGVGARQSKVKTPLQGLHMVVAGPSSAPLMGICGPVNQVGGALLNGISLRIVEERITPLRRFFYTDREVTVHLGDPASDRDALSWLEEQFAALLNLMQDHGVSADDHIGLI</sequence>
<organism evidence="1">
    <name type="scientific">Timema shepardi</name>
    <name type="common">Walking stick</name>
    <dbReference type="NCBI Taxonomy" id="629360"/>
    <lineage>
        <taxon>Eukaryota</taxon>
        <taxon>Metazoa</taxon>
        <taxon>Ecdysozoa</taxon>
        <taxon>Arthropoda</taxon>
        <taxon>Hexapoda</taxon>
        <taxon>Insecta</taxon>
        <taxon>Pterygota</taxon>
        <taxon>Neoptera</taxon>
        <taxon>Polyneoptera</taxon>
        <taxon>Phasmatodea</taxon>
        <taxon>Timematodea</taxon>
        <taxon>Timematoidea</taxon>
        <taxon>Timematidae</taxon>
        <taxon>Timema</taxon>
    </lineage>
</organism>
<protein>
    <submittedName>
        <fullName evidence="1">Uncharacterized protein</fullName>
    </submittedName>
</protein>
<gene>
    <name evidence="1" type="ORF">TSIB3V08_LOCUS9293</name>
</gene>
<evidence type="ECO:0000313" key="1">
    <source>
        <dbReference type="EMBL" id="CAD7265251.1"/>
    </source>
</evidence>
<dbReference type="EMBL" id="OC005288">
    <property type="protein sequence ID" value="CAD7265251.1"/>
    <property type="molecule type" value="Genomic_DNA"/>
</dbReference>
<name>A0A7R9G3W8_TIMSH</name>
<proteinExistence type="predicted"/>
<accession>A0A7R9G3W8</accession>
<dbReference type="AlphaFoldDB" id="A0A7R9G3W8"/>
<reference evidence="1" key="1">
    <citation type="submission" date="2020-11" db="EMBL/GenBank/DDBJ databases">
        <authorList>
            <person name="Tran Van P."/>
        </authorList>
    </citation>
    <scope>NUCLEOTIDE SEQUENCE</scope>
</reference>